<proteinExistence type="predicted"/>
<feature type="compositionally biased region" description="Basic residues" evidence="1">
    <location>
        <begin position="256"/>
        <end position="269"/>
    </location>
</feature>
<evidence type="ECO:0008006" key="4">
    <source>
        <dbReference type="Google" id="ProtNLM"/>
    </source>
</evidence>
<protein>
    <recommendedName>
        <fullName evidence="4">NTF2 domain-containing protein</fullName>
    </recommendedName>
</protein>
<evidence type="ECO:0000313" key="2">
    <source>
        <dbReference type="EMBL" id="CAH1708476.1"/>
    </source>
</evidence>
<accession>A0A9P0ILW9</accession>
<dbReference type="EMBL" id="OU899034">
    <property type="protein sequence ID" value="CAH1708476.1"/>
    <property type="molecule type" value="Genomic_DNA"/>
</dbReference>
<evidence type="ECO:0000256" key="1">
    <source>
        <dbReference type="SAM" id="MobiDB-lite"/>
    </source>
</evidence>
<reference evidence="2" key="2">
    <citation type="submission" date="2022-10" db="EMBL/GenBank/DDBJ databases">
        <authorList>
            <consortium name="ENA_rothamsted_submissions"/>
            <consortium name="culmorum"/>
            <person name="King R."/>
        </authorList>
    </citation>
    <scope>NUCLEOTIDE SEQUENCE</scope>
</reference>
<sequence>MGNSLIRQTVFRGSWWAKKCRRDDREIVDMTVVDGGCDDAVGHQVVGNFYTEWYNAPEKVWRHFSEDAEFTFVDVDGTKYVASGRRQLQELFDNVAAPETGNHDDGDCRTLVVQSVVTVRCPRSGQLLVVATTGMFTQSFVVMYTAPDPFIIVGSVVVMKRAGVNPQQAQQRRCRPATNIVEASNVAEVADAANAGEAANVADASNVAEVGNVADASNAADALNIADALNVAEVANAGDAANVADASANVAEVAKRRGRRKRRGCRKTPRANVGDIK</sequence>
<feature type="region of interest" description="Disordered" evidence="1">
    <location>
        <begin position="255"/>
        <end position="277"/>
    </location>
</feature>
<evidence type="ECO:0000313" key="3">
    <source>
        <dbReference type="Proteomes" id="UP001154329"/>
    </source>
</evidence>
<organism evidence="2 3">
    <name type="scientific">Aphis gossypii</name>
    <name type="common">Cotton aphid</name>
    <dbReference type="NCBI Taxonomy" id="80765"/>
    <lineage>
        <taxon>Eukaryota</taxon>
        <taxon>Metazoa</taxon>
        <taxon>Ecdysozoa</taxon>
        <taxon>Arthropoda</taxon>
        <taxon>Hexapoda</taxon>
        <taxon>Insecta</taxon>
        <taxon>Pterygota</taxon>
        <taxon>Neoptera</taxon>
        <taxon>Paraneoptera</taxon>
        <taxon>Hemiptera</taxon>
        <taxon>Sternorrhyncha</taxon>
        <taxon>Aphidomorpha</taxon>
        <taxon>Aphidoidea</taxon>
        <taxon>Aphididae</taxon>
        <taxon>Aphidini</taxon>
        <taxon>Aphis</taxon>
        <taxon>Aphis</taxon>
    </lineage>
</organism>
<name>A0A9P0ILW9_APHGO</name>
<dbReference type="Proteomes" id="UP001154329">
    <property type="component" value="Chromosome 1"/>
</dbReference>
<reference evidence="2" key="1">
    <citation type="submission" date="2022-02" db="EMBL/GenBank/DDBJ databases">
        <authorList>
            <person name="King R."/>
        </authorList>
    </citation>
    <scope>NUCLEOTIDE SEQUENCE</scope>
</reference>
<keyword evidence="3" id="KW-1185">Reference proteome</keyword>
<gene>
    <name evidence="2" type="ORF">APHIGO_LOCUS438</name>
</gene>
<dbReference type="AlphaFoldDB" id="A0A9P0ILW9"/>